<dbReference type="RefSeq" id="WP_226370133.1">
    <property type="nucleotide sequence ID" value="NZ_JADQDE010000075.1"/>
</dbReference>
<dbReference type="EMBL" id="JADQDF010000001">
    <property type="protein sequence ID" value="MBW0129650.1"/>
    <property type="molecule type" value="Genomic_DNA"/>
</dbReference>
<feature type="domain" description="YCII-related" evidence="1">
    <location>
        <begin position="1"/>
        <end position="116"/>
    </location>
</feature>
<keyword evidence="3" id="KW-1185">Reference proteome</keyword>
<accession>A0ABS6UBN3</accession>
<reference evidence="2 3" key="1">
    <citation type="submission" date="2020-11" db="EMBL/GenBank/DDBJ databases">
        <title>Pseudonocardia abyssalis sp. nov. and Pseudonocardia oceani sp. nov., description and phylogenomic analysis of two novel actinomycetes isolated from the deep Southern Ocean.</title>
        <authorList>
            <person name="Parra J."/>
        </authorList>
    </citation>
    <scope>NUCLEOTIDE SEQUENCE [LARGE SCALE GENOMIC DNA]</scope>
    <source>
        <strain evidence="3">KRD185</strain>
    </source>
</reference>
<proteinExistence type="predicted"/>
<dbReference type="Pfam" id="PF03795">
    <property type="entry name" value="YCII"/>
    <property type="match status" value="1"/>
</dbReference>
<protein>
    <submittedName>
        <fullName evidence="2">YciI family protein</fullName>
    </submittedName>
</protein>
<evidence type="ECO:0000313" key="2">
    <source>
        <dbReference type="EMBL" id="MBW0129650.1"/>
    </source>
</evidence>
<dbReference type="Proteomes" id="UP000694300">
    <property type="component" value="Unassembled WGS sequence"/>
</dbReference>
<dbReference type="PANTHER" id="PTHR35174:SF3">
    <property type="entry name" value="BLL7171 PROTEIN"/>
    <property type="match status" value="1"/>
</dbReference>
<gene>
    <name evidence="2" type="ORF">I4I82_18480</name>
</gene>
<evidence type="ECO:0000259" key="1">
    <source>
        <dbReference type="Pfam" id="PF03795"/>
    </source>
</evidence>
<evidence type="ECO:0000313" key="3">
    <source>
        <dbReference type="Proteomes" id="UP000694300"/>
    </source>
</evidence>
<organism evidence="2 3">
    <name type="scientific">Pseudonocardia oceani</name>
    <dbReference type="NCBI Taxonomy" id="2792013"/>
    <lineage>
        <taxon>Bacteria</taxon>
        <taxon>Bacillati</taxon>
        <taxon>Actinomycetota</taxon>
        <taxon>Actinomycetes</taxon>
        <taxon>Pseudonocardiales</taxon>
        <taxon>Pseudonocardiaceae</taxon>
        <taxon>Pseudonocardia</taxon>
    </lineage>
</organism>
<sequence>MKYMLLIYGPQPTEEPSQEDVQAEMNTYWDYEKAVAEAGVSLGSEALQGVETATTVAVRPDGERVVTDGPFAETREILGGYYLLDVPDLDAALDWAARCPGSHNGNRIEVRPIQEFEAP</sequence>
<comment type="caution">
    <text evidence="2">The sequence shown here is derived from an EMBL/GenBank/DDBJ whole genome shotgun (WGS) entry which is preliminary data.</text>
</comment>
<dbReference type="InterPro" id="IPR005545">
    <property type="entry name" value="YCII"/>
</dbReference>
<name>A0ABS6UBN3_9PSEU</name>
<dbReference type="PANTHER" id="PTHR35174">
    <property type="entry name" value="BLL7171 PROTEIN-RELATED"/>
    <property type="match status" value="1"/>
</dbReference>